<feature type="transmembrane region" description="Helical" evidence="7">
    <location>
        <begin position="450"/>
        <end position="479"/>
    </location>
</feature>
<evidence type="ECO:0000256" key="5">
    <source>
        <dbReference type="ARBA" id="ARBA00023136"/>
    </source>
</evidence>
<evidence type="ECO:0000256" key="2">
    <source>
        <dbReference type="ARBA" id="ARBA00022475"/>
    </source>
</evidence>
<feature type="transmembrane region" description="Helical" evidence="7">
    <location>
        <begin position="500"/>
        <end position="525"/>
    </location>
</feature>
<sequence>MSSARIATARARARAGVLGGVALISFLAAFTTGALADWTATAPPTAIGAELASVDGRAGAVRWQTRLAADASEQAAAAASVLDREVAAHGATWARSVASAAVAVGGAAATADASGLVLLADPDLPERAELVAGDWGAGAAEGALQAGAAERLGVTVGDVLAVGDDAAPVTVTGLWQAADPTDPAWFGDPFAAAGAEGDAVGPLLVDESVLAEVPAAVFARWTATVPPGRADLDALRALGASIPDVAPALQDDPAMGDTGIAEAGDLDSTLARLLVAAAAARAISPLPLALAAIAAVAALWRLAALLAESRRGETVLLRARGATANRLAASTAAEAVWASLPAAAVGALLAEALLGFVRPGEPRASTAAWAAAGAVVAVAVALLAGVARRGARRPLVRGAGDEPGRAARGGAIGGTVLLVALAGLALWRLLSLGSPLVVGRDGVNVDPLAASAPVLVLLALALVALVLSRPAGAVAARAAARRPRLSPALPMRRLARAPELYAAATLTTVIGVASLTLAAALAGAWHATDARAAALRTGGDVRVELAGRALVTGADPLASAAPFADLAGVDADMPALRTEVRVGSDARELVAVDAASLAAITGDLPGTAQAAGLASAAEEPGGIPLPEGAGRLAVDVTVAAVSAAPGEIAVSAWLLGPHGAATVLDLGGVPLAAGGGKLSAALPSAPGLTLIGIEARRPNVEGAGDPRVTVVGVQVDGSPLADAPTGDIELSARTPSGRVVAATVDGPVPVVLDAGLAAAILADPGDEFDFRIVAGGSEVHALVIATAPALPGGGAILADLGATQAAAFGAGGGVPEHAERWLASESPEQVADTLDREQPLPLSASTRTDASTEGVVGPAVDALAWGAAGAVAFAIAAFAALVAAIGRSRAGELAVLRALGMPARAQGRSRFAELAVAAVGAIAGGLVVGLGVAALVVPVLARAAVPGARETLLVSGGGEWAWLLGAVVVTALLALGVAAASAATTAARARHAVRHGEEAS</sequence>
<feature type="transmembrane region" description="Helical" evidence="7">
    <location>
        <begin position="862"/>
        <end position="885"/>
    </location>
</feature>
<feature type="domain" description="ABC3 transporter permease C-terminal" evidence="8">
    <location>
        <begin position="289"/>
        <end position="383"/>
    </location>
</feature>
<gene>
    <name evidence="9" type="ORF">MTO99_10025</name>
</gene>
<proteinExistence type="inferred from homology"/>
<feature type="transmembrane region" description="Helical" evidence="7">
    <location>
        <begin position="409"/>
        <end position="430"/>
    </location>
</feature>
<evidence type="ECO:0000313" key="10">
    <source>
        <dbReference type="Proteomes" id="UP000832097"/>
    </source>
</evidence>
<keyword evidence="2" id="KW-1003">Cell membrane</keyword>
<feature type="transmembrane region" description="Helical" evidence="7">
    <location>
        <begin position="286"/>
        <end position="307"/>
    </location>
</feature>
<dbReference type="PANTHER" id="PTHR30572:SF4">
    <property type="entry name" value="ABC TRANSPORTER PERMEASE YTRF"/>
    <property type="match status" value="1"/>
</dbReference>
<dbReference type="InterPro" id="IPR003838">
    <property type="entry name" value="ABC3_permease_C"/>
</dbReference>
<dbReference type="RefSeq" id="WP_243553481.1">
    <property type="nucleotide sequence ID" value="NZ_CP094528.1"/>
</dbReference>
<evidence type="ECO:0000259" key="8">
    <source>
        <dbReference type="Pfam" id="PF02687"/>
    </source>
</evidence>
<dbReference type="Proteomes" id="UP000832097">
    <property type="component" value="Chromosome"/>
</dbReference>
<dbReference type="PANTHER" id="PTHR30572">
    <property type="entry name" value="MEMBRANE COMPONENT OF TRANSPORTER-RELATED"/>
    <property type="match status" value="1"/>
</dbReference>
<dbReference type="Pfam" id="PF02687">
    <property type="entry name" value="FtsX"/>
    <property type="match status" value="1"/>
</dbReference>
<evidence type="ECO:0000256" key="4">
    <source>
        <dbReference type="ARBA" id="ARBA00022989"/>
    </source>
</evidence>
<accession>A0ABY4BTK5</accession>
<name>A0ABY4BTK5_9MICO</name>
<feature type="transmembrane region" description="Helical" evidence="7">
    <location>
        <begin position="327"/>
        <end position="349"/>
    </location>
</feature>
<dbReference type="EMBL" id="CP094528">
    <property type="protein sequence ID" value="UOE42537.1"/>
    <property type="molecule type" value="Genomic_DNA"/>
</dbReference>
<dbReference type="InterPro" id="IPR050250">
    <property type="entry name" value="Macrolide_Exporter_MacB"/>
</dbReference>
<evidence type="ECO:0000256" key="3">
    <source>
        <dbReference type="ARBA" id="ARBA00022692"/>
    </source>
</evidence>
<keyword evidence="10" id="KW-1185">Reference proteome</keyword>
<keyword evidence="4 7" id="KW-1133">Transmembrane helix</keyword>
<keyword evidence="5 7" id="KW-0472">Membrane</keyword>
<evidence type="ECO:0000313" key="9">
    <source>
        <dbReference type="EMBL" id="UOE42537.1"/>
    </source>
</evidence>
<organism evidence="9 10">
    <name type="scientific">Agromyces larvae</name>
    <dbReference type="NCBI Taxonomy" id="2929802"/>
    <lineage>
        <taxon>Bacteria</taxon>
        <taxon>Bacillati</taxon>
        <taxon>Actinomycetota</taxon>
        <taxon>Actinomycetes</taxon>
        <taxon>Micrococcales</taxon>
        <taxon>Microbacteriaceae</taxon>
        <taxon>Agromyces</taxon>
    </lineage>
</organism>
<feature type="transmembrane region" description="Helical" evidence="7">
    <location>
        <begin position="914"/>
        <end position="940"/>
    </location>
</feature>
<comment type="similarity">
    <text evidence="6">Belongs to the ABC-4 integral membrane protein family.</text>
</comment>
<comment type="subcellular location">
    <subcellularLocation>
        <location evidence="1">Cell membrane</location>
        <topology evidence="1">Multi-pass membrane protein</topology>
    </subcellularLocation>
</comment>
<protein>
    <recommendedName>
        <fullName evidence="8">ABC3 transporter permease C-terminal domain-containing protein</fullName>
    </recommendedName>
</protein>
<reference evidence="9 10" key="1">
    <citation type="submission" date="2022-03" db="EMBL/GenBank/DDBJ databases">
        <title>Mucilaginibacter sp. isolated from the gut of Protaetia brevitarsis seulensis larvae.</title>
        <authorList>
            <person name="Won M."/>
            <person name="Kim S.-J."/>
            <person name="Kwon S.-W."/>
        </authorList>
    </citation>
    <scope>NUCLEOTIDE SEQUENCE [LARGE SCALE GENOMIC DNA]</scope>
    <source>
        <strain evidence="9 10">CFWR-12</strain>
    </source>
</reference>
<evidence type="ECO:0000256" key="6">
    <source>
        <dbReference type="ARBA" id="ARBA00038076"/>
    </source>
</evidence>
<feature type="transmembrane region" description="Helical" evidence="7">
    <location>
        <begin position="960"/>
        <end position="984"/>
    </location>
</feature>
<keyword evidence="3 7" id="KW-0812">Transmembrane</keyword>
<evidence type="ECO:0000256" key="7">
    <source>
        <dbReference type="SAM" id="Phobius"/>
    </source>
</evidence>
<feature type="transmembrane region" description="Helical" evidence="7">
    <location>
        <begin position="369"/>
        <end position="388"/>
    </location>
</feature>
<evidence type="ECO:0000256" key="1">
    <source>
        <dbReference type="ARBA" id="ARBA00004651"/>
    </source>
</evidence>